<dbReference type="RefSeq" id="WP_339093053.1">
    <property type="nucleotide sequence ID" value="NZ_LR743508.1"/>
</dbReference>
<sequence length="417" mass="45055">MSPTATASVVTRLTPRRPPAVQVDEWVKPNREIIERATRLVPLIREHAARTSEERQVVPEVMKALEEAGLFRLLVPKRYGGLGTNLRTMMETVAEVGRGDGSTSWAVALLNVCTWFATTYSQQAQDEVFGANPNARCCGIFTPGSKAERVEGGYMVSGRWGYASGSFAADWGTLGLFLPDGNGGFTPALGLIPATAWTIEDTWFVTGMKGSGSNTIVVVDHFVPDHRIQTFANLMEAKFATPHQDTEPLANMVFVPVAALVLVGAQLGLGRAMMDLTLERLPNKPVAYTTYAQSKNSPTHQLAAASAAIKIDMAYLLMQRACEDIDGAAARGEVMSLLQRGRVRNDTGHIFALVKEAFDILMTANGAGSFAEPNLMNKLWRDSEIAGRHAYVTTEVGKEAYGRLLLGADGGIPLVAL</sequence>
<dbReference type="Gene3D" id="1.20.140.10">
    <property type="entry name" value="Butyryl-CoA Dehydrogenase, subunit A, domain 3"/>
    <property type="match status" value="1"/>
</dbReference>
<organism evidence="5">
    <name type="scientific">Variovorax paradoxus</name>
    <dbReference type="NCBI Taxonomy" id="34073"/>
    <lineage>
        <taxon>Bacteria</taxon>
        <taxon>Pseudomonadati</taxon>
        <taxon>Pseudomonadota</taxon>
        <taxon>Betaproteobacteria</taxon>
        <taxon>Burkholderiales</taxon>
        <taxon>Comamonadaceae</taxon>
        <taxon>Variovorax</taxon>
    </lineage>
</organism>
<name>A0A679JFB0_VARPD</name>
<dbReference type="AlphaFoldDB" id="A0A679JFB0"/>
<dbReference type="InterPro" id="IPR050741">
    <property type="entry name" value="Acyl-CoA_dehydrogenase"/>
</dbReference>
<dbReference type="GO" id="GO:0036383">
    <property type="term" value="F:3-hydroxy-9,10-secoandrosta-1,3,5(10)-triene-9,17-dione monooxygenase activity"/>
    <property type="evidence" value="ECO:0007669"/>
    <property type="project" value="UniProtKB-EC"/>
</dbReference>
<dbReference type="InterPro" id="IPR036250">
    <property type="entry name" value="AcylCo_DH-like_C"/>
</dbReference>
<dbReference type="GO" id="GO:0050660">
    <property type="term" value="F:flavin adenine dinucleotide binding"/>
    <property type="evidence" value="ECO:0007669"/>
    <property type="project" value="InterPro"/>
</dbReference>
<dbReference type="PANTHER" id="PTHR48083">
    <property type="entry name" value="MEDIUM-CHAIN SPECIFIC ACYL-COA DEHYDROGENASE, MITOCHONDRIAL-RELATED"/>
    <property type="match status" value="1"/>
</dbReference>
<proteinExistence type="inferred from homology"/>
<dbReference type="SUPFAM" id="SSF56645">
    <property type="entry name" value="Acyl-CoA dehydrogenase NM domain-like"/>
    <property type="match status" value="1"/>
</dbReference>
<gene>
    <name evidence="5" type="primary">hsaA</name>
    <name evidence="5" type="ORF">VVAX_05379</name>
</gene>
<dbReference type="PANTHER" id="PTHR48083:SF19">
    <property type="entry name" value="FLAVIN-DEPENDENT MONOOXYGENASE, OXYGENASE SUBUNIT HSAA"/>
    <property type="match status" value="1"/>
</dbReference>
<evidence type="ECO:0000259" key="4">
    <source>
        <dbReference type="Pfam" id="PF08028"/>
    </source>
</evidence>
<dbReference type="InterPro" id="IPR046373">
    <property type="entry name" value="Acyl-CoA_Oxase/DH_mid-dom_sf"/>
</dbReference>
<protein>
    <submittedName>
        <fullName evidence="5">Flavin-dependent monooxygenase, oxygenase subunit HsaA</fullName>
        <ecNumber evidence="5">1.14.14.12</ecNumber>
    </submittedName>
</protein>
<comment type="similarity">
    <text evidence="2">Belongs to the HpaH/HsaA monooxygenase family.</text>
</comment>
<dbReference type="Pfam" id="PF08028">
    <property type="entry name" value="Acyl-CoA_dh_2"/>
    <property type="match status" value="1"/>
</dbReference>
<dbReference type="Gene3D" id="2.40.110.10">
    <property type="entry name" value="Butyryl-CoA Dehydrogenase, subunit A, domain 2"/>
    <property type="match status" value="1"/>
</dbReference>
<dbReference type="InterPro" id="IPR009100">
    <property type="entry name" value="AcylCoA_DH/oxidase_NM_dom_sf"/>
</dbReference>
<dbReference type="EMBL" id="LR743508">
    <property type="protein sequence ID" value="CAA2109108.1"/>
    <property type="molecule type" value="Genomic_DNA"/>
</dbReference>
<feature type="domain" description="Acyl-CoA dehydrogenase/oxidase N-terminal" evidence="3">
    <location>
        <begin position="44"/>
        <end position="126"/>
    </location>
</feature>
<evidence type="ECO:0000256" key="2">
    <source>
        <dbReference type="ARBA" id="ARBA00049661"/>
    </source>
</evidence>
<dbReference type="InterPro" id="IPR013786">
    <property type="entry name" value="AcylCoA_DH/ox_N"/>
</dbReference>
<dbReference type="Gene3D" id="1.10.540.10">
    <property type="entry name" value="Acyl-CoA dehydrogenase/oxidase, N-terminal domain"/>
    <property type="match status" value="1"/>
</dbReference>
<dbReference type="Pfam" id="PF02771">
    <property type="entry name" value="Acyl-CoA_dh_N"/>
    <property type="match status" value="1"/>
</dbReference>
<dbReference type="GO" id="GO:0033539">
    <property type="term" value="P:fatty acid beta-oxidation using acyl-CoA dehydrogenase"/>
    <property type="evidence" value="ECO:0007669"/>
    <property type="project" value="TreeGrafter"/>
</dbReference>
<dbReference type="InterPro" id="IPR013107">
    <property type="entry name" value="Acyl-CoA_DH_C"/>
</dbReference>
<dbReference type="PIRSF" id="PIRSF016578">
    <property type="entry name" value="HsaA"/>
    <property type="match status" value="1"/>
</dbReference>
<dbReference type="SUPFAM" id="SSF47203">
    <property type="entry name" value="Acyl-CoA dehydrogenase C-terminal domain-like"/>
    <property type="match status" value="1"/>
</dbReference>
<dbReference type="EC" id="1.14.14.12" evidence="5"/>
<evidence type="ECO:0000259" key="3">
    <source>
        <dbReference type="Pfam" id="PF02771"/>
    </source>
</evidence>
<dbReference type="InterPro" id="IPR037069">
    <property type="entry name" value="AcylCoA_DH/ox_N_sf"/>
</dbReference>
<dbReference type="GO" id="GO:0005737">
    <property type="term" value="C:cytoplasm"/>
    <property type="evidence" value="ECO:0007669"/>
    <property type="project" value="TreeGrafter"/>
</dbReference>
<reference evidence="5" key="1">
    <citation type="submission" date="2019-12" db="EMBL/GenBank/DDBJ databases">
        <authorList>
            <person name="Cremers G."/>
        </authorList>
    </citation>
    <scope>NUCLEOTIDE SEQUENCE</scope>
    <source>
        <strain evidence="5">Vvax</strain>
    </source>
</reference>
<keyword evidence="1 5" id="KW-0560">Oxidoreductase</keyword>
<evidence type="ECO:0000313" key="5">
    <source>
        <dbReference type="EMBL" id="CAA2109108.1"/>
    </source>
</evidence>
<feature type="domain" description="Acyl-CoA dehydrogenase C-terminal" evidence="4">
    <location>
        <begin position="261"/>
        <end position="392"/>
    </location>
</feature>
<evidence type="ECO:0000256" key="1">
    <source>
        <dbReference type="ARBA" id="ARBA00023002"/>
    </source>
</evidence>
<dbReference type="GO" id="GO:0003995">
    <property type="term" value="F:acyl-CoA dehydrogenase activity"/>
    <property type="evidence" value="ECO:0007669"/>
    <property type="project" value="TreeGrafter"/>
</dbReference>
<keyword evidence="5" id="KW-0503">Monooxygenase</keyword>
<accession>A0A679JFB0</accession>